<accession>A0A0C2XHU8</accession>
<feature type="compositionally biased region" description="Basic and acidic residues" evidence="1">
    <location>
        <begin position="128"/>
        <end position="142"/>
    </location>
</feature>
<keyword evidence="3" id="KW-1185">Reference proteome</keyword>
<dbReference type="HOGENOM" id="CLU_865909_0_0_1"/>
<sequence>MQDLKALVRALQDQLKELPHLLDRVESMTLAEAEALSNKLSASARDLTTVAGAVVVNSARNFVSCTCMKGPPTPTLASPRSQEVEDSLSGSLPPFPFTQILNDAGFQGNLDDLIRLPLHSPHTTQAEAEMHTDRQRKPEDMRASSPSIILSTNHRYPFMSTLIADDTVDHADFLLGNLRSTTPDMSRPQTCDMRDTTSILGELVLCWDKIDFVYETAEALLDTDNAMTTLKKRELLRECVNMALLSSGLLSCILQRTNIMESDRFDHFDAEILQYTRSALHRLISIDEILDFINAATERTLVMDQSEELKDMPKIEQESYV</sequence>
<dbReference type="AlphaFoldDB" id="A0A0C2XHU8"/>
<name>A0A0C2XHU8_AMAMK</name>
<gene>
    <name evidence="2" type="ORF">M378DRAFT_8434</name>
</gene>
<proteinExistence type="predicted"/>
<feature type="region of interest" description="Disordered" evidence="1">
    <location>
        <begin position="124"/>
        <end position="144"/>
    </location>
</feature>
<dbReference type="InParanoid" id="A0A0C2XHU8"/>
<evidence type="ECO:0000256" key="1">
    <source>
        <dbReference type="SAM" id="MobiDB-lite"/>
    </source>
</evidence>
<dbReference type="EMBL" id="KN818227">
    <property type="protein sequence ID" value="KIL69011.1"/>
    <property type="molecule type" value="Genomic_DNA"/>
</dbReference>
<protein>
    <submittedName>
        <fullName evidence="2">Uncharacterized protein</fullName>
    </submittedName>
</protein>
<evidence type="ECO:0000313" key="2">
    <source>
        <dbReference type="EMBL" id="KIL69011.1"/>
    </source>
</evidence>
<organism evidence="2 3">
    <name type="scientific">Amanita muscaria (strain Koide BX008)</name>
    <dbReference type="NCBI Taxonomy" id="946122"/>
    <lineage>
        <taxon>Eukaryota</taxon>
        <taxon>Fungi</taxon>
        <taxon>Dikarya</taxon>
        <taxon>Basidiomycota</taxon>
        <taxon>Agaricomycotina</taxon>
        <taxon>Agaricomycetes</taxon>
        <taxon>Agaricomycetidae</taxon>
        <taxon>Agaricales</taxon>
        <taxon>Pluteineae</taxon>
        <taxon>Amanitaceae</taxon>
        <taxon>Amanita</taxon>
    </lineage>
</organism>
<reference evidence="2 3" key="1">
    <citation type="submission" date="2014-04" db="EMBL/GenBank/DDBJ databases">
        <title>Evolutionary Origins and Diversification of the Mycorrhizal Mutualists.</title>
        <authorList>
            <consortium name="DOE Joint Genome Institute"/>
            <consortium name="Mycorrhizal Genomics Consortium"/>
            <person name="Kohler A."/>
            <person name="Kuo A."/>
            <person name="Nagy L.G."/>
            <person name="Floudas D."/>
            <person name="Copeland A."/>
            <person name="Barry K.W."/>
            <person name="Cichocki N."/>
            <person name="Veneault-Fourrey C."/>
            <person name="LaButti K."/>
            <person name="Lindquist E.A."/>
            <person name="Lipzen A."/>
            <person name="Lundell T."/>
            <person name="Morin E."/>
            <person name="Murat C."/>
            <person name="Riley R."/>
            <person name="Ohm R."/>
            <person name="Sun H."/>
            <person name="Tunlid A."/>
            <person name="Henrissat B."/>
            <person name="Grigoriev I.V."/>
            <person name="Hibbett D.S."/>
            <person name="Martin F."/>
        </authorList>
    </citation>
    <scope>NUCLEOTIDE SEQUENCE [LARGE SCALE GENOMIC DNA]</scope>
    <source>
        <strain evidence="2 3">Koide BX008</strain>
    </source>
</reference>
<dbReference type="Proteomes" id="UP000054549">
    <property type="component" value="Unassembled WGS sequence"/>
</dbReference>
<evidence type="ECO:0000313" key="3">
    <source>
        <dbReference type="Proteomes" id="UP000054549"/>
    </source>
</evidence>